<dbReference type="STRING" id="59922.P9303_13241"/>
<reference evidence="1 2" key="1">
    <citation type="journal article" date="2007" name="PLoS Genet.">
        <title>Patterns and implications of gene gain and loss in the evolution of Prochlorococcus.</title>
        <authorList>
            <person name="Kettler G.C."/>
            <person name="Martiny A.C."/>
            <person name="Huang K."/>
            <person name="Zucker J."/>
            <person name="Coleman M.L."/>
            <person name="Rodrigue S."/>
            <person name="Chen F."/>
            <person name="Lapidus A."/>
            <person name="Ferriera S."/>
            <person name="Johnson J."/>
            <person name="Steglich C."/>
            <person name="Church G.M."/>
            <person name="Richardson P."/>
            <person name="Chisholm S.W."/>
        </authorList>
    </citation>
    <scope>NUCLEOTIDE SEQUENCE [LARGE SCALE GENOMIC DNA]</scope>
    <source>
        <strain evidence="1 2">MIT 9303</strain>
    </source>
</reference>
<dbReference type="AlphaFoldDB" id="A2C9B1"/>
<evidence type="ECO:0000313" key="1">
    <source>
        <dbReference type="EMBL" id="ABM78071.1"/>
    </source>
</evidence>
<dbReference type="KEGG" id="pmf:P9303_13241"/>
<protein>
    <submittedName>
        <fullName evidence="1">Uncharacterized protein</fullName>
    </submittedName>
</protein>
<evidence type="ECO:0000313" key="2">
    <source>
        <dbReference type="Proteomes" id="UP000002274"/>
    </source>
</evidence>
<name>A2C9B1_PROM3</name>
<gene>
    <name evidence="1" type="ordered locus">P9303_13241</name>
</gene>
<dbReference type="HOGENOM" id="CLU_3404885_0_0_3"/>
<sequence length="30" mass="3121">MPEKGIVVGLNAKDGATNSIQRVATLKVIP</sequence>
<dbReference type="Proteomes" id="UP000002274">
    <property type="component" value="Chromosome"/>
</dbReference>
<accession>A2C9B1</accession>
<proteinExistence type="predicted"/>
<organism evidence="1 2">
    <name type="scientific">Prochlorococcus marinus (strain MIT 9303)</name>
    <dbReference type="NCBI Taxonomy" id="59922"/>
    <lineage>
        <taxon>Bacteria</taxon>
        <taxon>Bacillati</taxon>
        <taxon>Cyanobacteriota</taxon>
        <taxon>Cyanophyceae</taxon>
        <taxon>Synechococcales</taxon>
        <taxon>Prochlorococcaceae</taxon>
        <taxon>Prochlorococcus</taxon>
    </lineage>
</organism>
<dbReference type="EMBL" id="CP000554">
    <property type="protein sequence ID" value="ABM78071.1"/>
    <property type="molecule type" value="Genomic_DNA"/>
</dbReference>